<accession>A0ABR0QYY5</accession>
<feature type="region of interest" description="Disordered" evidence="1">
    <location>
        <begin position="37"/>
        <end position="70"/>
    </location>
</feature>
<reference evidence="2 3" key="1">
    <citation type="submission" date="2023-03" db="EMBL/GenBank/DDBJ databases">
        <title>WGS of Gossypium arboreum.</title>
        <authorList>
            <person name="Yu D."/>
        </authorList>
    </citation>
    <scope>NUCLEOTIDE SEQUENCE [LARGE SCALE GENOMIC DNA]</scope>
    <source>
        <tissue evidence="2">Leaf</tissue>
    </source>
</reference>
<feature type="compositionally biased region" description="Acidic residues" evidence="1">
    <location>
        <begin position="59"/>
        <end position="70"/>
    </location>
</feature>
<gene>
    <name evidence="2" type="ORF">PVK06_000626</name>
</gene>
<evidence type="ECO:0000256" key="1">
    <source>
        <dbReference type="SAM" id="MobiDB-lite"/>
    </source>
</evidence>
<comment type="caution">
    <text evidence="2">The sequence shown here is derived from an EMBL/GenBank/DDBJ whole genome shotgun (WGS) entry which is preliminary data.</text>
</comment>
<proteinExistence type="predicted"/>
<sequence>MHLGGSMFNTGNTYWGMTSTSSGWQSTSDWGCYETSTRRDDVLPTTSTGERTSFVGDDSGSDDESDMDPP</sequence>
<evidence type="ECO:0000313" key="3">
    <source>
        <dbReference type="Proteomes" id="UP001358586"/>
    </source>
</evidence>
<dbReference type="EMBL" id="JARKNE010000001">
    <property type="protein sequence ID" value="KAK5844486.1"/>
    <property type="molecule type" value="Genomic_DNA"/>
</dbReference>
<organism evidence="2 3">
    <name type="scientific">Gossypium arboreum</name>
    <name type="common">Tree cotton</name>
    <name type="synonym">Gossypium nanking</name>
    <dbReference type="NCBI Taxonomy" id="29729"/>
    <lineage>
        <taxon>Eukaryota</taxon>
        <taxon>Viridiplantae</taxon>
        <taxon>Streptophyta</taxon>
        <taxon>Embryophyta</taxon>
        <taxon>Tracheophyta</taxon>
        <taxon>Spermatophyta</taxon>
        <taxon>Magnoliopsida</taxon>
        <taxon>eudicotyledons</taxon>
        <taxon>Gunneridae</taxon>
        <taxon>Pentapetalae</taxon>
        <taxon>rosids</taxon>
        <taxon>malvids</taxon>
        <taxon>Malvales</taxon>
        <taxon>Malvaceae</taxon>
        <taxon>Malvoideae</taxon>
        <taxon>Gossypium</taxon>
    </lineage>
</organism>
<keyword evidence="3" id="KW-1185">Reference proteome</keyword>
<name>A0ABR0QYY5_GOSAR</name>
<evidence type="ECO:0000313" key="2">
    <source>
        <dbReference type="EMBL" id="KAK5844486.1"/>
    </source>
</evidence>
<dbReference type="Proteomes" id="UP001358586">
    <property type="component" value="Chromosome 1"/>
</dbReference>
<protein>
    <submittedName>
        <fullName evidence="2">Uncharacterized protein</fullName>
    </submittedName>
</protein>